<protein>
    <submittedName>
        <fullName evidence="3">Uncharacterized protein</fullName>
    </submittedName>
</protein>
<feature type="coiled-coil region" evidence="1">
    <location>
        <begin position="66"/>
        <end position="108"/>
    </location>
</feature>
<feature type="transmembrane region" description="Helical" evidence="2">
    <location>
        <begin position="43"/>
        <end position="63"/>
    </location>
</feature>
<dbReference type="EMBL" id="LUUK01000111">
    <property type="protein sequence ID" value="OAI21109.1"/>
    <property type="molecule type" value="Genomic_DNA"/>
</dbReference>
<organism evidence="3 4">
    <name type="scientific">Methylomonas koyamae</name>
    <dbReference type="NCBI Taxonomy" id="702114"/>
    <lineage>
        <taxon>Bacteria</taxon>
        <taxon>Pseudomonadati</taxon>
        <taxon>Pseudomonadota</taxon>
        <taxon>Gammaproteobacteria</taxon>
        <taxon>Methylococcales</taxon>
        <taxon>Methylococcaceae</taxon>
        <taxon>Methylomonas</taxon>
    </lineage>
</organism>
<dbReference type="AlphaFoldDB" id="A0A177NV64"/>
<keyword evidence="2" id="KW-1133">Transmembrane helix</keyword>
<proteinExistence type="predicted"/>
<dbReference type="Proteomes" id="UP000077628">
    <property type="component" value="Unassembled WGS sequence"/>
</dbReference>
<dbReference type="RefSeq" id="WP_064027131.1">
    <property type="nucleotide sequence ID" value="NZ_LUUK01000111.1"/>
</dbReference>
<name>A0A177NV64_9GAMM</name>
<keyword evidence="2" id="KW-0472">Membrane</keyword>
<feature type="transmembrane region" description="Helical" evidence="2">
    <location>
        <begin position="12"/>
        <end position="31"/>
    </location>
</feature>
<gene>
    <name evidence="3" type="ORF">A1355_02825</name>
</gene>
<keyword evidence="2" id="KW-0812">Transmembrane</keyword>
<sequence>MDFLNWLFSQSTALIGILSFTIFFGALRVQTANGHALTKTGKVFFAIGIIGLIGTIVSTHSNYVEDNEEKQRISKLAEQNDQLKSELLKAADRQNSILQQNSELLRKNDFLVAQNDQSKAQNDSLIKANQQLIIMTAGLEKEVNKQKTSISSLSSSNRTLIENSLATLGLAREQESHTRRSADIAELEAKRKENCSKISSIMGNDEFYMSQFGCADYYRPKNYKQPQVTIVPQYNYSNSIINDSLPINPIPGYGYIPLQ</sequence>
<evidence type="ECO:0000256" key="2">
    <source>
        <dbReference type="SAM" id="Phobius"/>
    </source>
</evidence>
<evidence type="ECO:0000313" key="3">
    <source>
        <dbReference type="EMBL" id="OAI21109.1"/>
    </source>
</evidence>
<accession>A0A177NV64</accession>
<keyword evidence="1" id="KW-0175">Coiled coil</keyword>
<comment type="caution">
    <text evidence="3">The sequence shown here is derived from an EMBL/GenBank/DDBJ whole genome shotgun (WGS) entry which is preliminary data.</text>
</comment>
<evidence type="ECO:0000313" key="4">
    <source>
        <dbReference type="Proteomes" id="UP000077628"/>
    </source>
</evidence>
<keyword evidence="4" id="KW-1185">Reference proteome</keyword>
<evidence type="ECO:0000256" key="1">
    <source>
        <dbReference type="SAM" id="Coils"/>
    </source>
</evidence>
<reference evidence="4" key="1">
    <citation type="submission" date="2016-03" db="EMBL/GenBank/DDBJ databases">
        <authorList>
            <person name="Heylen K."/>
            <person name="De Vos P."/>
            <person name="Vekeman B."/>
        </authorList>
    </citation>
    <scope>NUCLEOTIDE SEQUENCE [LARGE SCALE GENOMIC DNA]</scope>
    <source>
        <strain evidence="4">R-45383</strain>
    </source>
</reference>